<sequence>MCSMPKRKRRYAKVPLYSKSEQQGFLQADDEDTFDLDETDDTEVDSPSEVKREKNYHTSAAVCQRKFCFPIIAASILAGAAIGVVLVVTSSEKGNPSTVLKWWQKCIVYQIYPRSFKDSNGDGVGDLKGITSKLDYFTYLNVKAIWISPFYPSPMADFGYDISNYTDVDPLFGSLSDFDVLLQEAHKRGLRVIIDFVAGHTSSAHPWFNMSVQRIPLYDEYYIWADGTVLENGSVIPPSNWVSRFGYSAWQWNDVRQQYYYHAYLASQPTLNYRSPEVLEEVKNVLRFWLDRGVDGIRVDAVSNMMVHSDYYQNQARSYKEGAEWWQKEYYIMNLTHNVPDIFPIVGEWRKVLNSYHDFDADTDDYKLMIVEVVDGPDGRNRYFHSGADLPFNFDLIFALNMERKKECNASCIRGVIQRGYDSLATNAWANFVFSSHDEHRASSRIGVNYVDAMNVLLLTLQGTPTTYYGEELGMKDITVSFEDTQDPKGKRLGPKKYKKKSRDPERSPMQWDDSMNAGFTTSSKPWLPVHPEYKTINVEVEMNSPKTTSLKVYRDAAFLREQPSLQYGALDFCVVTPNILSFIRSANAHPNYLIIINFGKVNETVSFSKPVETQDALGLVKVITSRAANEGRFVKDAFVSLTSVTLYPGDGLVMEVEQWTCHTD</sequence>
<dbReference type="SMART" id="SM00642">
    <property type="entry name" value="Aamy"/>
    <property type="match status" value="1"/>
</dbReference>
<accession>A0ABD0K6F4</accession>
<keyword evidence="3" id="KW-0812">Transmembrane</keyword>
<dbReference type="InterPro" id="IPR006047">
    <property type="entry name" value="GH13_cat_dom"/>
</dbReference>
<dbReference type="AlphaFoldDB" id="A0ABD0K6F4"/>
<evidence type="ECO:0000256" key="2">
    <source>
        <dbReference type="SAM" id="MobiDB-lite"/>
    </source>
</evidence>
<dbReference type="Gene3D" id="3.20.20.80">
    <property type="entry name" value="Glycosidases"/>
    <property type="match status" value="1"/>
</dbReference>
<comment type="caution">
    <text evidence="5">The sequence shown here is derived from an EMBL/GenBank/DDBJ whole genome shotgun (WGS) entry which is preliminary data.</text>
</comment>
<organism evidence="5 6">
    <name type="scientific">Batillaria attramentaria</name>
    <dbReference type="NCBI Taxonomy" id="370345"/>
    <lineage>
        <taxon>Eukaryota</taxon>
        <taxon>Metazoa</taxon>
        <taxon>Spiralia</taxon>
        <taxon>Lophotrochozoa</taxon>
        <taxon>Mollusca</taxon>
        <taxon>Gastropoda</taxon>
        <taxon>Caenogastropoda</taxon>
        <taxon>Sorbeoconcha</taxon>
        <taxon>Cerithioidea</taxon>
        <taxon>Batillariidae</taxon>
        <taxon>Batillaria</taxon>
    </lineage>
</organism>
<feature type="compositionally biased region" description="Acidic residues" evidence="2">
    <location>
        <begin position="29"/>
        <end position="46"/>
    </location>
</feature>
<dbReference type="InterPro" id="IPR017853">
    <property type="entry name" value="GH"/>
</dbReference>
<dbReference type="Pfam" id="PF00128">
    <property type="entry name" value="Alpha-amylase"/>
    <property type="match status" value="1"/>
</dbReference>
<keyword evidence="1" id="KW-0325">Glycoprotein</keyword>
<protein>
    <recommendedName>
        <fullName evidence="4">Glycosyl hydrolase family 13 catalytic domain-containing protein</fullName>
    </recommendedName>
</protein>
<gene>
    <name evidence="5" type="ORF">BaRGS_00026257</name>
</gene>
<evidence type="ECO:0000313" key="5">
    <source>
        <dbReference type="EMBL" id="KAK7482546.1"/>
    </source>
</evidence>
<keyword evidence="3" id="KW-1133">Transmembrane helix</keyword>
<evidence type="ECO:0000313" key="6">
    <source>
        <dbReference type="Proteomes" id="UP001519460"/>
    </source>
</evidence>
<proteinExistence type="predicted"/>
<feature type="domain" description="Glycosyl hydrolase family 13 catalytic" evidence="4">
    <location>
        <begin position="110"/>
        <end position="507"/>
    </location>
</feature>
<name>A0ABD0K6F4_9CAEN</name>
<evidence type="ECO:0000256" key="1">
    <source>
        <dbReference type="ARBA" id="ARBA00023180"/>
    </source>
</evidence>
<feature type="compositionally biased region" description="Basic residues" evidence="2">
    <location>
        <begin position="491"/>
        <end position="502"/>
    </location>
</feature>
<dbReference type="PANTHER" id="PTHR10357">
    <property type="entry name" value="ALPHA-AMYLASE FAMILY MEMBER"/>
    <property type="match status" value="1"/>
</dbReference>
<dbReference type="Gene3D" id="3.90.400.10">
    <property type="entry name" value="Oligo-1,6-glucosidase, Domain 2"/>
    <property type="match status" value="1"/>
</dbReference>
<keyword evidence="6" id="KW-1185">Reference proteome</keyword>
<keyword evidence="3" id="KW-0472">Membrane</keyword>
<feature type="region of interest" description="Disordered" evidence="2">
    <location>
        <begin position="485"/>
        <end position="515"/>
    </location>
</feature>
<dbReference type="PANTHER" id="PTHR10357:SF179">
    <property type="entry name" value="NEUTRAL AND BASIC AMINO ACID TRANSPORT PROTEIN RBAT"/>
    <property type="match status" value="1"/>
</dbReference>
<feature type="transmembrane region" description="Helical" evidence="3">
    <location>
        <begin position="67"/>
        <end position="88"/>
    </location>
</feature>
<dbReference type="SUPFAM" id="SSF51445">
    <property type="entry name" value="(Trans)glycosidases"/>
    <property type="match status" value="1"/>
</dbReference>
<dbReference type="InterPro" id="IPR045857">
    <property type="entry name" value="O16G_dom_2"/>
</dbReference>
<reference evidence="5 6" key="1">
    <citation type="journal article" date="2023" name="Sci. Data">
        <title>Genome assembly of the Korean intertidal mud-creeper Batillaria attramentaria.</title>
        <authorList>
            <person name="Patra A.K."/>
            <person name="Ho P.T."/>
            <person name="Jun S."/>
            <person name="Lee S.J."/>
            <person name="Kim Y."/>
            <person name="Won Y.J."/>
        </authorList>
    </citation>
    <scope>NUCLEOTIDE SEQUENCE [LARGE SCALE GENOMIC DNA]</scope>
    <source>
        <strain evidence="5">Wonlab-2016</strain>
    </source>
</reference>
<dbReference type="InterPro" id="IPR013780">
    <property type="entry name" value="Glyco_hydro_b"/>
</dbReference>
<dbReference type="EMBL" id="JACVVK020000243">
    <property type="protein sequence ID" value="KAK7482546.1"/>
    <property type="molecule type" value="Genomic_DNA"/>
</dbReference>
<evidence type="ECO:0000259" key="4">
    <source>
        <dbReference type="SMART" id="SM00642"/>
    </source>
</evidence>
<dbReference type="FunFam" id="3.90.400.10:FF:000001">
    <property type="entry name" value="Maltase A3, isoform A"/>
    <property type="match status" value="1"/>
</dbReference>
<evidence type="ECO:0000256" key="3">
    <source>
        <dbReference type="SAM" id="Phobius"/>
    </source>
</evidence>
<dbReference type="Gene3D" id="2.60.40.1180">
    <property type="entry name" value="Golgi alpha-mannosidase II"/>
    <property type="match status" value="1"/>
</dbReference>
<feature type="region of interest" description="Disordered" evidence="2">
    <location>
        <begin position="29"/>
        <end position="50"/>
    </location>
</feature>
<dbReference type="Proteomes" id="UP001519460">
    <property type="component" value="Unassembled WGS sequence"/>
</dbReference>